<dbReference type="PROSITE" id="PS50102">
    <property type="entry name" value="RRM"/>
    <property type="match status" value="5"/>
</dbReference>
<dbReference type="InterPro" id="IPR000504">
    <property type="entry name" value="RRM_dom"/>
</dbReference>
<dbReference type="PANTHER" id="PTHR48033:SF10">
    <property type="entry name" value="RNA-BINDING PROTEIN SQUID"/>
    <property type="match status" value="1"/>
</dbReference>
<dbReference type="GO" id="GO:0003723">
    <property type="term" value="F:RNA binding"/>
    <property type="evidence" value="ECO:0007669"/>
    <property type="project" value="UniProtKB-UniRule"/>
</dbReference>
<evidence type="ECO:0000313" key="5">
    <source>
        <dbReference type="EMBL" id="VDN09348.1"/>
    </source>
</evidence>
<keyword evidence="6" id="KW-1185">Reference proteome</keyword>
<sequence length="531" mass="58329">MFFLRVPIHRSAKSRVPAHDKTKRRTKNADISTSNKSTIYVTDLKPNATENDLIDYFSKYGTVKDARVVIDNNTGQCLGYGHVTFADRGAIEDGGVLEISHFLDGCRIKVLPEMPSADGDKGQPQVQSTGQDTIPADVLTSKKTIFVCQFKPGTTEEDLTTYFSKFGTIQRAKIITDKATGRSRGFGFVTFTDESTLQGGVLEASHFLRGRQLVVQADLKAYFSQFGTVKRARIITDKATGESRGFAFVTFTSERTLQGGVLEASHFLHGRQLVVKPSITPTCVPRLKLQIQLSCLAAPEKKVKQTVTPTKLCIRSVPPDITEDSLHKYFSSFGIVKDVHLLTQVISLGRGFVVFHDSVAVSKVMESQPHTLKGKQITVSCTEEIEPTDTGSEKQVKQNVAPNRLCLRSLPPEITEGSLHKYFSKFGVVKDVGVLTKVISLGRGFVVFHDSDAVSKVMESQPHKLQGKKITVSCTEKPEPTDTGIKIMDSLSGAYATEIYGPGHGLNNLQKLSLPITVTATNVRRFNFVVP</sequence>
<dbReference type="Proteomes" id="UP000281553">
    <property type="component" value="Unassembled WGS sequence"/>
</dbReference>
<dbReference type="Pfam" id="PF00076">
    <property type="entry name" value="RRM_1"/>
    <property type="match status" value="5"/>
</dbReference>
<proteinExistence type="predicted"/>
<feature type="domain" description="RRM" evidence="4">
    <location>
        <begin position="403"/>
        <end position="477"/>
    </location>
</feature>
<keyword evidence="2" id="KW-0539">Nucleus</keyword>
<evidence type="ECO:0000256" key="2">
    <source>
        <dbReference type="ARBA" id="ARBA00023242"/>
    </source>
</evidence>
<evidence type="ECO:0000313" key="6">
    <source>
        <dbReference type="Proteomes" id="UP000281553"/>
    </source>
</evidence>
<comment type="subcellular location">
    <subcellularLocation>
        <location evidence="1">Nucleus</location>
    </subcellularLocation>
</comment>
<dbReference type="CDD" id="cd00590">
    <property type="entry name" value="RRM_SF"/>
    <property type="match status" value="1"/>
</dbReference>
<dbReference type="SUPFAM" id="SSF54928">
    <property type="entry name" value="RNA-binding domain, RBD"/>
    <property type="match status" value="5"/>
</dbReference>
<feature type="domain" description="RRM" evidence="4">
    <location>
        <begin position="310"/>
        <end position="384"/>
    </location>
</feature>
<feature type="domain" description="RRM" evidence="4">
    <location>
        <begin position="37"/>
        <end position="115"/>
    </location>
</feature>
<gene>
    <name evidence="5" type="ORF">DILT_LOCUS5179</name>
</gene>
<reference evidence="5 6" key="1">
    <citation type="submission" date="2018-11" db="EMBL/GenBank/DDBJ databases">
        <authorList>
            <consortium name="Pathogen Informatics"/>
        </authorList>
    </citation>
    <scope>NUCLEOTIDE SEQUENCE [LARGE SCALE GENOMIC DNA]</scope>
</reference>
<protein>
    <recommendedName>
        <fullName evidence="4">RRM domain-containing protein</fullName>
    </recommendedName>
</protein>
<dbReference type="GO" id="GO:0010468">
    <property type="term" value="P:regulation of gene expression"/>
    <property type="evidence" value="ECO:0007669"/>
    <property type="project" value="TreeGrafter"/>
</dbReference>
<name>A0A3P7LHI9_DIBLA</name>
<keyword evidence="3" id="KW-0694">RNA-binding</keyword>
<dbReference type="InterPro" id="IPR035979">
    <property type="entry name" value="RBD_domain_sf"/>
</dbReference>
<dbReference type="InterPro" id="IPR012677">
    <property type="entry name" value="Nucleotide-bd_a/b_plait_sf"/>
</dbReference>
<dbReference type="GO" id="GO:0000785">
    <property type="term" value="C:chromatin"/>
    <property type="evidence" value="ECO:0007669"/>
    <property type="project" value="TreeGrafter"/>
</dbReference>
<accession>A0A3P7LHI9</accession>
<evidence type="ECO:0000256" key="1">
    <source>
        <dbReference type="ARBA" id="ARBA00004123"/>
    </source>
</evidence>
<dbReference type="OrthoDB" id="6245048at2759"/>
<dbReference type="GO" id="GO:0005654">
    <property type="term" value="C:nucleoplasm"/>
    <property type="evidence" value="ECO:0007669"/>
    <property type="project" value="TreeGrafter"/>
</dbReference>
<dbReference type="AlphaFoldDB" id="A0A3P7LHI9"/>
<evidence type="ECO:0000259" key="4">
    <source>
        <dbReference type="PROSITE" id="PS50102"/>
    </source>
</evidence>
<feature type="domain" description="RRM" evidence="4">
    <location>
        <begin position="204"/>
        <end position="280"/>
    </location>
</feature>
<dbReference type="Gene3D" id="3.30.70.330">
    <property type="match status" value="5"/>
</dbReference>
<organism evidence="5 6">
    <name type="scientific">Dibothriocephalus latus</name>
    <name type="common">Fish tapeworm</name>
    <name type="synonym">Diphyllobothrium latum</name>
    <dbReference type="NCBI Taxonomy" id="60516"/>
    <lineage>
        <taxon>Eukaryota</taxon>
        <taxon>Metazoa</taxon>
        <taxon>Spiralia</taxon>
        <taxon>Lophotrochozoa</taxon>
        <taxon>Platyhelminthes</taxon>
        <taxon>Cestoda</taxon>
        <taxon>Eucestoda</taxon>
        <taxon>Diphyllobothriidea</taxon>
        <taxon>Diphyllobothriidae</taxon>
        <taxon>Dibothriocephalus</taxon>
    </lineage>
</organism>
<dbReference type="EMBL" id="UYRU01046862">
    <property type="protein sequence ID" value="VDN09348.1"/>
    <property type="molecule type" value="Genomic_DNA"/>
</dbReference>
<dbReference type="PANTHER" id="PTHR48033">
    <property type="entry name" value="RNA-BINDING (RRM/RBD/RNP MOTIFS) FAMILY PROTEIN"/>
    <property type="match status" value="1"/>
</dbReference>
<feature type="domain" description="RRM" evidence="4">
    <location>
        <begin position="143"/>
        <end position="220"/>
    </location>
</feature>
<dbReference type="SMART" id="SM00360">
    <property type="entry name" value="RRM"/>
    <property type="match status" value="5"/>
</dbReference>
<evidence type="ECO:0000256" key="3">
    <source>
        <dbReference type="PROSITE-ProRule" id="PRU00176"/>
    </source>
</evidence>